<organism evidence="2 3">
    <name type="scientific">Paenibacillus larvae subsp. larvae</name>
    <dbReference type="NCBI Taxonomy" id="147375"/>
    <lineage>
        <taxon>Bacteria</taxon>
        <taxon>Bacillati</taxon>
        <taxon>Bacillota</taxon>
        <taxon>Bacilli</taxon>
        <taxon>Bacillales</taxon>
        <taxon>Paenibacillaceae</taxon>
        <taxon>Paenibacillus</taxon>
    </lineage>
</organism>
<dbReference type="Gene3D" id="1.10.10.60">
    <property type="entry name" value="Homeodomain-like"/>
    <property type="match status" value="1"/>
</dbReference>
<geneLocation type="plasmid" evidence="2">
    <name>unnamed1</name>
</geneLocation>
<name>A0A2L1U7G7_9BACL</name>
<protein>
    <submittedName>
        <fullName evidence="2">Transposase</fullName>
    </submittedName>
</protein>
<evidence type="ECO:0000313" key="2">
    <source>
        <dbReference type="EMBL" id="AVF28861.1"/>
    </source>
</evidence>
<proteinExistence type="predicted"/>
<dbReference type="InterPro" id="IPR051839">
    <property type="entry name" value="RD_transcriptional_regulator"/>
</dbReference>
<reference evidence="3" key="1">
    <citation type="submission" date="2017-02" db="EMBL/GenBank/DDBJ databases">
        <title>Delineation of Paenibacillus larvae strains originating from foulbrood outbreaks.</title>
        <authorList>
            <person name="Beims H."/>
            <person name="Bunk B."/>
            <person name="Sproeer C."/>
            <person name="Mohr K.I."/>
            <person name="Pradella S."/>
            <person name="Guenther G."/>
            <person name="Rohde M."/>
            <person name="von der Ohe W."/>
            <person name="Steinert M."/>
        </authorList>
    </citation>
    <scope>NUCLEOTIDE SEQUENCE [LARGE SCALE GENOMIC DNA]</scope>
    <source>
        <strain evidence="3">Eric_III</strain>
        <plasmid evidence="3">Plasmid unnamed1</plasmid>
    </source>
</reference>
<dbReference type="InterPro" id="IPR009057">
    <property type="entry name" value="Homeodomain-like_sf"/>
</dbReference>
<evidence type="ECO:0000313" key="3">
    <source>
        <dbReference type="Proteomes" id="UP000239833"/>
    </source>
</evidence>
<dbReference type="PANTHER" id="PTHR33215">
    <property type="entry name" value="PROTEIN DISTAL ANTENNA"/>
    <property type="match status" value="1"/>
</dbReference>
<dbReference type="EMBL" id="CP019656">
    <property type="protein sequence ID" value="AVF28861.1"/>
    <property type="molecule type" value="Genomic_DNA"/>
</dbReference>
<feature type="coiled-coil region" evidence="1">
    <location>
        <begin position="59"/>
        <end position="86"/>
    </location>
</feature>
<dbReference type="PANTHER" id="PTHR33215:SF11">
    <property type="entry name" value="BLR1542 PROTEIN"/>
    <property type="match status" value="1"/>
</dbReference>
<dbReference type="InterPro" id="IPR002514">
    <property type="entry name" value="Transposase_8"/>
</dbReference>
<dbReference type="GO" id="GO:0006313">
    <property type="term" value="P:DNA transposition"/>
    <property type="evidence" value="ECO:0007669"/>
    <property type="project" value="InterPro"/>
</dbReference>
<dbReference type="SUPFAM" id="SSF46689">
    <property type="entry name" value="Homeodomain-like"/>
    <property type="match status" value="1"/>
</dbReference>
<dbReference type="Pfam" id="PF01527">
    <property type="entry name" value="HTH_Tnp_1"/>
    <property type="match status" value="1"/>
</dbReference>
<gene>
    <name evidence="2" type="ORF">ERICIII_04858</name>
</gene>
<evidence type="ECO:0000256" key="1">
    <source>
        <dbReference type="SAM" id="Coils"/>
    </source>
</evidence>
<accession>A0A2L1U7G7</accession>
<dbReference type="GO" id="GO:0004803">
    <property type="term" value="F:transposase activity"/>
    <property type="evidence" value="ECO:0007669"/>
    <property type="project" value="InterPro"/>
</dbReference>
<keyword evidence="2" id="KW-0614">Plasmid</keyword>
<sequence length="93" mass="10905">MPRQRRTFTDVFKRQMVQLHENGKSRAAIINEYELSASALDRWIKQANQSGSFSEKDNRSLEENELIALRKENQRLKMEVDILKQAALIMGRK</sequence>
<keyword evidence="1" id="KW-0175">Coiled coil</keyword>
<dbReference type="AlphaFoldDB" id="A0A2L1U7G7"/>
<dbReference type="Proteomes" id="UP000239833">
    <property type="component" value="Plasmid unnamed1"/>
</dbReference>
<dbReference type="GO" id="GO:0003677">
    <property type="term" value="F:DNA binding"/>
    <property type="evidence" value="ECO:0007669"/>
    <property type="project" value="InterPro"/>
</dbReference>